<feature type="compositionally biased region" description="Polar residues" evidence="2">
    <location>
        <begin position="252"/>
        <end position="264"/>
    </location>
</feature>
<protein>
    <recommendedName>
        <fullName evidence="3">Secretion system C-terminal sorting domain-containing protein</fullName>
    </recommendedName>
</protein>
<dbReference type="EMBL" id="CP014224">
    <property type="protein sequence ID" value="ANW95632.1"/>
    <property type="molecule type" value="Genomic_DNA"/>
</dbReference>
<evidence type="ECO:0000313" key="5">
    <source>
        <dbReference type="Proteomes" id="UP000092967"/>
    </source>
</evidence>
<proteinExistence type="predicted"/>
<feature type="region of interest" description="Disordered" evidence="2">
    <location>
        <begin position="252"/>
        <end position="276"/>
    </location>
</feature>
<dbReference type="NCBIfam" id="TIGR04183">
    <property type="entry name" value="Por_Secre_tail"/>
    <property type="match status" value="1"/>
</dbReference>
<dbReference type="Pfam" id="PF18962">
    <property type="entry name" value="Por_Secre_tail"/>
    <property type="match status" value="1"/>
</dbReference>
<dbReference type="InterPro" id="IPR026444">
    <property type="entry name" value="Secre_tail"/>
</dbReference>
<evidence type="ECO:0000256" key="2">
    <source>
        <dbReference type="SAM" id="MobiDB-lite"/>
    </source>
</evidence>
<evidence type="ECO:0000259" key="3">
    <source>
        <dbReference type="Pfam" id="PF18962"/>
    </source>
</evidence>
<dbReference type="STRING" id="1790137.AXE80_04770"/>
<dbReference type="AlphaFoldDB" id="A0A1B1Y4D8"/>
<organism evidence="4 5">
    <name type="scientific">Wenyingzhuangia fucanilytica</name>
    <dbReference type="NCBI Taxonomy" id="1790137"/>
    <lineage>
        <taxon>Bacteria</taxon>
        <taxon>Pseudomonadati</taxon>
        <taxon>Bacteroidota</taxon>
        <taxon>Flavobacteriia</taxon>
        <taxon>Flavobacteriales</taxon>
        <taxon>Flavobacteriaceae</taxon>
        <taxon>Wenyingzhuangia</taxon>
    </lineage>
</organism>
<keyword evidence="5" id="KW-1185">Reference proteome</keyword>
<dbReference type="Proteomes" id="UP000092967">
    <property type="component" value="Chromosome"/>
</dbReference>
<name>A0A1B1Y4D8_9FLAO</name>
<dbReference type="KEGG" id="wfu:AXE80_04770"/>
<accession>A0A1B1Y4D8</accession>
<keyword evidence="1" id="KW-0732">Signal</keyword>
<gene>
    <name evidence="4" type="ORF">AXE80_04770</name>
</gene>
<reference evidence="4 5" key="1">
    <citation type="submission" date="2016-02" db="EMBL/GenBank/DDBJ databases">
        <authorList>
            <person name="Wen L."/>
            <person name="He K."/>
            <person name="Yang H."/>
        </authorList>
    </citation>
    <scope>NUCLEOTIDE SEQUENCE [LARGE SCALE GENOMIC DNA]</scope>
    <source>
        <strain evidence="4 5">CZ1127</strain>
    </source>
</reference>
<feature type="domain" description="Secretion system C-terminal sorting" evidence="3">
    <location>
        <begin position="469"/>
        <end position="537"/>
    </location>
</feature>
<evidence type="ECO:0000313" key="4">
    <source>
        <dbReference type="EMBL" id="ANW95632.1"/>
    </source>
</evidence>
<evidence type="ECO:0000256" key="1">
    <source>
        <dbReference type="ARBA" id="ARBA00022729"/>
    </source>
</evidence>
<sequence length="539" mass="57430">MVNQFGKPKNGFKKIITTTTTKTIIMKTKLLLALLLISCTFGFSQETLTLGSGTSASATRGPLQRSDSGSSSVYSRATMLYSATELASLTSTAIISQINFDLGSENIITASGDATLKIYMKNSSATEVAAVDTQWDTAVSGATLVGTYTFNTANNFPGTEGFLSFDLDSDFNYSGGALEVSVDWDCSNLIPLDAGQPNQLFSGNGSLNWHWSGTTHASLLYDASSSQPTVLDTRKSERVNTQIVYTDPNADQTLTLGSGTSASATRGPLQRSDSGSSSVYSRATMLYSATELTSLTSDATISMIKFDLGSVNIITASGDATLKVYMKNSSATEVAAVDTAWDTAVSGATLVGTYTFNTTNNFPGAEGFLSFDLDSDFNYSGGALEVSVDWDCSNLVPLDAGDPNLLFSGDGSLNWHWSGTTHASLLYDASSSQPTALDTRKSERVNTELVYKVNTALSTATLSESDFSIYPNPVKDVITIKLNDVNLTSVEMYNVMGQKILSTTSLNNNQLNVSELNSGIYLLNINADGKTLVKKIIKE</sequence>